<feature type="region of interest" description="Disordered" evidence="5">
    <location>
        <begin position="167"/>
        <end position="194"/>
    </location>
</feature>
<feature type="compositionally biased region" description="Pro residues" evidence="5">
    <location>
        <begin position="285"/>
        <end position="296"/>
    </location>
</feature>
<keyword evidence="3 6" id="KW-1133">Transmembrane helix</keyword>
<feature type="transmembrane region" description="Helical" evidence="6">
    <location>
        <begin position="200"/>
        <end position="223"/>
    </location>
</feature>
<dbReference type="EMBL" id="JAPCWZ010000004">
    <property type="protein sequence ID" value="KAK8867565.1"/>
    <property type="molecule type" value="Genomic_DNA"/>
</dbReference>
<dbReference type="InterPro" id="IPR051694">
    <property type="entry name" value="Immunoregulatory_rcpt-like"/>
</dbReference>
<evidence type="ECO:0000256" key="5">
    <source>
        <dbReference type="SAM" id="MobiDB-lite"/>
    </source>
</evidence>
<evidence type="ECO:0000313" key="8">
    <source>
        <dbReference type="Proteomes" id="UP001390339"/>
    </source>
</evidence>
<feature type="region of interest" description="Disordered" evidence="5">
    <location>
        <begin position="277"/>
        <end position="320"/>
    </location>
</feature>
<evidence type="ECO:0000256" key="2">
    <source>
        <dbReference type="ARBA" id="ARBA00022692"/>
    </source>
</evidence>
<keyword evidence="8" id="KW-1185">Reference proteome</keyword>
<dbReference type="PANTHER" id="PTHR15549">
    <property type="entry name" value="PAIRED IMMUNOGLOBULIN-LIKE TYPE 2 RECEPTOR"/>
    <property type="match status" value="1"/>
</dbReference>
<sequence length="320" mass="33566">MALSATTVAPTLTLNNWVPPSNRDCLNGSDWWIWAWTRGIDAPTVIGGPAQSVSCLPSGWEPTETYAGTACPPNYTPACPDQGNGVVTCCPTLHAFTCNAEKQVSTNHADHVRCRKTYGEKNTKLVTIVDMHAHTIASTSSMTYGAGQHLHALAIMYKTPVIMGTPTVTETPVQSTDGPSTATDSPSSGSGTSSGITTGIGIGVGVGVAVALAIAAAVFWMFWRRKKRTEQGDDGNDTKKTTTMTGGPAGAAAPAFEEQGRREINDETKVQMAMSVSPFEGATPTPTPPPGGPHPVVPGRHEMDVPHGQTELPAWSGRLS</sequence>
<gene>
    <name evidence="7" type="ORF">PGQ11_006143</name>
</gene>
<feature type="compositionally biased region" description="Low complexity" evidence="5">
    <location>
        <begin position="241"/>
        <end position="255"/>
    </location>
</feature>
<name>A0ABR2IRT9_9PEZI</name>
<reference evidence="7 8" key="1">
    <citation type="journal article" date="2024" name="IMA Fungus">
        <title>Apiospora arundinis, a panoply of carbohydrate-active enzymes and secondary metabolites.</title>
        <authorList>
            <person name="Sorensen T."/>
            <person name="Petersen C."/>
            <person name="Muurmann A.T."/>
            <person name="Christiansen J.V."/>
            <person name="Brundto M.L."/>
            <person name="Overgaard C.K."/>
            <person name="Boysen A.T."/>
            <person name="Wollenberg R.D."/>
            <person name="Larsen T.O."/>
            <person name="Sorensen J.L."/>
            <person name="Nielsen K.L."/>
            <person name="Sondergaard T.E."/>
        </authorList>
    </citation>
    <scope>NUCLEOTIDE SEQUENCE [LARGE SCALE GENOMIC DNA]</scope>
    <source>
        <strain evidence="7 8">AAU 773</strain>
    </source>
</reference>
<accession>A0ABR2IRT9</accession>
<dbReference type="Proteomes" id="UP001390339">
    <property type="component" value="Unassembled WGS sequence"/>
</dbReference>
<proteinExistence type="predicted"/>
<organism evidence="7 8">
    <name type="scientific">Apiospora arundinis</name>
    <dbReference type="NCBI Taxonomy" id="335852"/>
    <lineage>
        <taxon>Eukaryota</taxon>
        <taxon>Fungi</taxon>
        <taxon>Dikarya</taxon>
        <taxon>Ascomycota</taxon>
        <taxon>Pezizomycotina</taxon>
        <taxon>Sordariomycetes</taxon>
        <taxon>Xylariomycetidae</taxon>
        <taxon>Amphisphaeriales</taxon>
        <taxon>Apiosporaceae</taxon>
        <taxon>Apiospora</taxon>
    </lineage>
</organism>
<protein>
    <submittedName>
        <fullName evidence="7">Uncharacterized protein</fullName>
    </submittedName>
</protein>
<keyword evidence="4 6" id="KW-0472">Membrane</keyword>
<feature type="compositionally biased region" description="Low complexity" evidence="5">
    <location>
        <begin position="175"/>
        <end position="194"/>
    </location>
</feature>
<dbReference type="PANTHER" id="PTHR15549:SF6">
    <property type="entry name" value="MID2 DOMAIN-CONTAINING PROTEIN"/>
    <property type="match status" value="1"/>
</dbReference>
<feature type="region of interest" description="Disordered" evidence="5">
    <location>
        <begin position="229"/>
        <end position="259"/>
    </location>
</feature>
<keyword evidence="2 6" id="KW-0812">Transmembrane</keyword>
<comment type="subcellular location">
    <subcellularLocation>
        <location evidence="1">Membrane</location>
        <topology evidence="1">Single-pass membrane protein</topology>
    </subcellularLocation>
</comment>
<evidence type="ECO:0000256" key="3">
    <source>
        <dbReference type="ARBA" id="ARBA00022989"/>
    </source>
</evidence>
<evidence type="ECO:0000256" key="4">
    <source>
        <dbReference type="ARBA" id="ARBA00023136"/>
    </source>
</evidence>
<evidence type="ECO:0000313" key="7">
    <source>
        <dbReference type="EMBL" id="KAK8867565.1"/>
    </source>
</evidence>
<comment type="caution">
    <text evidence="7">The sequence shown here is derived from an EMBL/GenBank/DDBJ whole genome shotgun (WGS) entry which is preliminary data.</text>
</comment>
<evidence type="ECO:0000256" key="6">
    <source>
        <dbReference type="SAM" id="Phobius"/>
    </source>
</evidence>
<evidence type="ECO:0000256" key="1">
    <source>
        <dbReference type="ARBA" id="ARBA00004167"/>
    </source>
</evidence>